<accession>A0AAW7ZHQ4</accession>
<keyword evidence="1" id="KW-1133">Transmembrane helix</keyword>
<feature type="transmembrane region" description="Helical" evidence="1">
    <location>
        <begin position="198"/>
        <end position="221"/>
    </location>
</feature>
<sequence>MIRDSKAFIIGLLMMLSFGVIYAYMMSPSFGDGRNGLEYADDMFNSISKGSAYEIVLGEAAKADKWNGTAFDVEIKAKDQAEAADWAKLYQTAGVNVAQSGEMLKISGDLGKVFAAIVVDSDAMYQNKGNELQAKYGLDPRVATYGWYNSTKQVTRALDNQHNFPESLAIQSLQKKNIEPAYNYYGVESKPVGENKGVMTFMMVFYLFYTLWYGFAIYYLCQGLGITMNKSAKKAEA</sequence>
<keyword evidence="1" id="KW-0812">Transmembrane</keyword>
<keyword evidence="1" id="KW-0472">Membrane</keyword>
<dbReference type="AlphaFoldDB" id="A0AAW7ZHQ4"/>
<evidence type="ECO:0000313" key="3">
    <source>
        <dbReference type="Proteomes" id="UP001172911"/>
    </source>
</evidence>
<comment type="caution">
    <text evidence="2">The sequence shown here is derived from an EMBL/GenBank/DDBJ whole genome shotgun (WGS) entry which is preliminary data.</text>
</comment>
<dbReference type="RefSeq" id="WP_304544573.1">
    <property type="nucleotide sequence ID" value="NZ_JARPTC010000022.1"/>
</dbReference>
<reference evidence="2" key="1">
    <citation type="journal article" date="2023" name="J. Hazard. Mater.">
        <title>Anaerobic biodegradation of pyrene and benzo[a]pyrene by a new sulfate-reducing Desulforamulus aquiferis strain DSA.</title>
        <authorList>
            <person name="Zhang Z."/>
            <person name="Sun J."/>
            <person name="Gong X."/>
            <person name="Wang C."/>
            <person name="Wang H."/>
        </authorList>
    </citation>
    <scope>NUCLEOTIDE SEQUENCE</scope>
    <source>
        <strain evidence="2">DSA</strain>
    </source>
</reference>
<gene>
    <name evidence="2" type="ORF">P6N53_15040</name>
</gene>
<name>A0AAW7ZHQ4_9FIRM</name>
<dbReference type="Proteomes" id="UP001172911">
    <property type="component" value="Unassembled WGS sequence"/>
</dbReference>
<evidence type="ECO:0000256" key="1">
    <source>
        <dbReference type="SAM" id="Phobius"/>
    </source>
</evidence>
<organism evidence="2 3">
    <name type="scientific">Desulforamulus aquiferis</name>
    <dbReference type="NCBI Taxonomy" id="1397668"/>
    <lineage>
        <taxon>Bacteria</taxon>
        <taxon>Bacillati</taxon>
        <taxon>Bacillota</taxon>
        <taxon>Clostridia</taxon>
        <taxon>Eubacteriales</taxon>
        <taxon>Peptococcaceae</taxon>
        <taxon>Desulforamulus</taxon>
    </lineage>
</organism>
<feature type="transmembrane region" description="Helical" evidence="1">
    <location>
        <begin position="7"/>
        <end position="25"/>
    </location>
</feature>
<reference evidence="2" key="2">
    <citation type="submission" date="2023-03" db="EMBL/GenBank/DDBJ databases">
        <authorList>
            <person name="Zhang Z."/>
        </authorList>
    </citation>
    <scope>NUCLEOTIDE SEQUENCE</scope>
    <source>
        <strain evidence="2">DSA</strain>
    </source>
</reference>
<proteinExistence type="predicted"/>
<evidence type="ECO:0000313" key="2">
    <source>
        <dbReference type="EMBL" id="MDO7788541.1"/>
    </source>
</evidence>
<dbReference type="EMBL" id="JARPTC010000022">
    <property type="protein sequence ID" value="MDO7788541.1"/>
    <property type="molecule type" value="Genomic_DNA"/>
</dbReference>
<keyword evidence="3" id="KW-1185">Reference proteome</keyword>
<protein>
    <submittedName>
        <fullName evidence="2">Uncharacterized protein</fullName>
    </submittedName>
</protein>